<protein>
    <submittedName>
        <fullName evidence="1">Uncharacterized protein</fullName>
    </submittedName>
</protein>
<gene>
    <name evidence="1" type="ORF">SAMN02745166_03572</name>
</gene>
<reference evidence="2" key="1">
    <citation type="submission" date="2017-02" db="EMBL/GenBank/DDBJ databases">
        <authorList>
            <person name="Varghese N."/>
            <person name="Submissions S."/>
        </authorList>
    </citation>
    <scope>NUCLEOTIDE SEQUENCE [LARGE SCALE GENOMIC DNA]</scope>
    <source>
        <strain evidence="2">ATCC 700200</strain>
    </source>
</reference>
<name>A0A1T4YK32_9BACT</name>
<proteinExistence type="predicted"/>
<sequence>MLFFVKPLAHIHALLGVCINANGIVSFSPGFSEPWVACTRAFEILGNSNGVASIVGWSLRVVLSPHLMLDRAFMDRTPLGFADIHGGGVLRNPGLGQPWAQ</sequence>
<evidence type="ECO:0000313" key="2">
    <source>
        <dbReference type="Proteomes" id="UP000190774"/>
    </source>
</evidence>
<dbReference type="AlphaFoldDB" id="A0A1T4YK32"/>
<dbReference type="Proteomes" id="UP000190774">
    <property type="component" value="Unassembled WGS sequence"/>
</dbReference>
<evidence type="ECO:0000313" key="1">
    <source>
        <dbReference type="EMBL" id="SKB02194.1"/>
    </source>
</evidence>
<keyword evidence="2" id="KW-1185">Reference proteome</keyword>
<organism evidence="1 2">
    <name type="scientific">Prosthecobacter debontii</name>
    <dbReference type="NCBI Taxonomy" id="48467"/>
    <lineage>
        <taxon>Bacteria</taxon>
        <taxon>Pseudomonadati</taxon>
        <taxon>Verrucomicrobiota</taxon>
        <taxon>Verrucomicrobiia</taxon>
        <taxon>Verrucomicrobiales</taxon>
        <taxon>Verrucomicrobiaceae</taxon>
        <taxon>Prosthecobacter</taxon>
    </lineage>
</organism>
<accession>A0A1T4YK32</accession>
<dbReference type="EMBL" id="FUYE01000013">
    <property type="protein sequence ID" value="SKB02194.1"/>
    <property type="molecule type" value="Genomic_DNA"/>
</dbReference>